<dbReference type="STRING" id="398580.Dshi_2554"/>
<evidence type="ECO:0000313" key="3">
    <source>
        <dbReference type="Proteomes" id="UP000006833"/>
    </source>
</evidence>
<dbReference type="RefSeq" id="WP_012179215.1">
    <property type="nucleotide sequence ID" value="NC_009952.1"/>
</dbReference>
<feature type="domain" description="IraD/Gp25-like" evidence="1">
    <location>
        <begin position="26"/>
        <end position="117"/>
    </location>
</feature>
<name>A8LST8_DINSH</name>
<dbReference type="SUPFAM" id="SSF160719">
    <property type="entry name" value="gpW/gp25-like"/>
    <property type="match status" value="1"/>
</dbReference>
<protein>
    <recommendedName>
        <fullName evidence="1">IraD/Gp25-like domain-containing protein</fullName>
    </recommendedName>
</protein>
<dbReference type="OrthoDB" id="9802846at2"/>
<reference evidence="3" key="1">
    <citation type="journal article" date="2010" name="ISME J.">
        <title>The complete genome sequence of the algal symbiont Dinoroseobacter shibae: a hitchhiker's guide to life in the sea.</title>
        <authorList>
            <person name="Wagner-Dobler I."/>
            <person name="Ballhausen B."/>
            <person name="Berger M."/>
            <person name="Brinkhoff T."/>
            <person name="Buchholz I."/>
            <person name="Bunk B."/>
            <person name="Cypionka H."/>
            <person name="Daniel R."/>
            <person name="Drepper T."/>
            <person name="Gerdts G."/>
            <person name="Hahnke S."/>
            <person name="Han C."/>
            <person name="Jahn D."/>
            <person name="Kalhoefer D."/>
            <person name="Kiss H."/>
            <person name="Klenk H.P."/>
            <person name="Kyrpides N."/>
            <person name="Liebl W."/>
            <person name="Liesegang H."/>
            <person name="Meincke L."/>
            <person name="Pati A."/>
            <person name="Petersen J."/>
            <person name="Piekarski T."/>
            <person name="Pommerenke C."/>
            <person name="Pradella S."/>
            <person name="Pukall R."/>
            <person name="Rabus R."/>
            <person name="Stackebrandt E."/>
            <person name="Thole S."/>
            <person name="Thompson L."/>
            <person name="Tielen P."/>
            <person name="Tomasch J."/>
            <person name="von Jan M."/>
            <person name="Wanphrut N."/>
            <person name="Wichels A."/>
            <person name="Zech H."/>
            <person name="Simon M."/>
        </authorList>
    </citation>
    <scope>NUCLEOTIDE SEQUENCE [LARGE SCALE GENOMIC DNA]</scope>
    <source>
        <strain evidence="3">DSM 16493 / NCIMB 14021 / DFL 12</strain>
    </source>
</reference>
<dbReference type="Proteomes" id="UP000006833">
    <property type="component" value="Chromosome"/>
</dbReference>
<accession>A8LST8</accession>
<dbReference type="AlphaFoldDB" id="A8LST8"/>
<dbReference type="InterPro" id="IPR007048">
    <property type="entry name" value="IraD/Gp25-like"/>
</dbReference>
<gene>
    <name evidence="2" type="ordered locus">Dshi_2554</name>
</gene>
<keyword evidence="3" id="KW-1185">Reference proteome</keyword>
<dbReference type="Pfam" id="PF04965">
    <property type="entry name" value="GPW_gp25"/>
    <property type="match status" value="1"/>
</dbReference>
<dbReference type="EMBL" id="CP000830">
    <property type="protein sequence ID" value="ABV94287.1"/>
    <property type="molecule type" value="Genomic_DNA"/>
</dbReference>
<proteinExistence type="predicted"/>
<dbReference type="Gene3D" id="3.10.450.40">
    <property type="match status" value="1"/>
</dbReference>
<evidence type="ECO:0000259" key="1">
    <source>
        <dbReference type="Pfam" id="PF04965"/>
    </source>
</evidence>
<dbReference type="KEGG" id="dsh:Dshi_2554"/>
<dbReference type="eggNOG" id="COG3628">
    <property type="taxonomic scope" value="Bacteria"/>
</dbReference>
<dbReference type="HOGENOM" id="CLU_133204_0_2_5"/>
<evidence type="ECO:0000313" key="2">
    <source>
        <dbReference type="EMBL" id="ABV94287.1"/>
    </source>
</evidence>
<sequence length="131" mass="14130">MTRLNAPDYMKFPLTVGPEGAEVSSRLAHVREIIEQVLFTNPGERWFRPEFGVGAVALVFEPNAPPLWEVTRKRLTASLTDALAGEVDPKTIEVGIDTAASSEAHLLVTVGFTLAAINHTERNTYAIGGAG</sequence>
<organism evidence="2 3">
    <name type="scientific">Dinoroseobacter shibae (strain DSM 16493 / NCIMB 14021 / DFL 12)</name>
    <dbReference type="NCBI Taxonomy" id="398580"/>
    <lineage>
        <taxon>Bacteria</taxon>
        <taxon>Pseudomonadati</taxon>
        <taxon>Pseudomonadota</taxon>
        <taxon>Alphaproteobacteria</taxon>
        <taxon>Rhodobacterales</taxon>
        <taxon>Roseobacteraceae</taxon>
        <taxon>Dinoroseobacter</taxon>
    </lineage>
</organism>